<feature type="transmembrane region" description="Helical" evidence="1">
    <location>
        <begin position="113"/>
        <end position="135"/>
    </location>
</feature>
<reference evidence="2 3" key="1">
    <citation type="journal article" date="2015" name="Genome Biol. Evol.">
        <title>Comparative Genomics of a Bacterivorous Green Alga Reveals Evolutionary Causalities and Consequences of Phago-Mixotrophic Mode of Nutrition.</title>
        <authorList>
            <person name="Burns J.A."/>
            <person name="Paasch A."/>
            <person name="Narechania A."/>
            <person name="Kim E."/>
        </authorList>
    </citation>
    <scope>NUCLEOTIDE SEQUENCE [LARGE SCALE GENOMIC DNA]</scope>
    <source>
        <strain evidence="2 3">PLY_AMNH</strain>
    </source>
</reference>
<comment type="caution">
    <text evidence="2">The sequence shown here is derived from an EMBL/GenBank/DDBJ whole genome shotgun (WGS) entry which is preliminary data.</text>
</comment>
<dbReference type="AlphaFoldDB" id="A0AAE0L374"/>
<sequence>MSEPDESKVEPWEQIFPASSRASAKLKVDYPTSGWEKWQPVVFEQFRLVVLLFFFLLAIEGCIMEGISIATSPSEVKESWFMATLMGERKAFDNDACFPTMFDELFSNAVQSLLGVLSYFIAVASGSATVAAYIYDDRVSFQSETANYGLESVEFNPLGVLWDRPMEWRRALGPTNAPDTALWIGARTVSHVEETGHVEDVLAAMFNPSSVTVDPEVSNVDTNQLVMVSEVPIPLTVA</sequence>
<gene>
    <name evidence="2" type="ORF">CYMTET_21196</name>
</gene>
<evidence type="ECO:0000256" key="1">
    <source>
        <dbReference type="SAM" id="Phobius"/>
    </source>
</evidence>
<accession>A0AAE0L374</accession>
<protein>
    <submittedName>
        <fullName evidence="2">Uncharacterized protein</fullName>
    </submittedName>
</protein>
<dbReference type="Proteomes" id="UP001190700">
    <property type="component" value="Unassembled WGS sequence"/>
</dbReference>
<keyword evidence="1" id="KW-0472">Membrane</keyword>
<keyword evidence="3" id="KW-1185">Reference proteome</keyword>
<name>A0AAE0L374_9CHLO</name>
<proteinExistence type="predicted"/>
<dbReference type="EMBL" id="LGRX02010407">
    <property type="protein sequence ID" value="KAK3270408.1"/>
    <property type="molecule type" value="Genomic_DNA"/>
</dbReference>
<evidence type="ECO:0000313" key="3">
    <source>
        <dbReference type="Proteomes" id="UP001190700"/>
    </source>
</evidence>
<keyword evidence="1" id="KW-0812">Transmembrane</keyword>
<feature type="transmembrane region" description="Helical" evidence="1">
    <location>
        <begin position="48"/>
        <end position="70"/>
    </location>
</feature>
<evidence type="ECO:0000313" key="2">
    <source>
        <dbReference type="EMBL" id="KAK3270408.1"/>
    </source>
</evidence>
<keyword evidence="1" id="KW-1133">Transmembrane helix</keyword>
<organism evidence="2 3">
    <name type="scientific">Cymbomonas tetramitiformis</name>
    <dbReference type="NCBI Taxonomy" id="36881"/>
    <lineage>
        <taxon>Eukaryota</taxon>
        <taxon>Viridiplantae</taxon>
        <taxon>Chlorophyta</taxon>
        <taxon>Pyramimonadophyceae</taxon>
        <taxon>Pyramimonadales</taxon>
        <taxon>Pyramimonadaceae</taxon>
        <taxon>Cymbomonas</taxon>
    </lineage>
</organism>